<name>A0ABV7S837_9ACTN</name>
<comment type="caution">
    <text evidence="1">The sequence shown here is derived from an EMBL/GenBank/DDBJ whole genome shotgun (WGS) entry which is preliminary data.</text>
</comment>
<evidence type="ECO:0000313" key="1">
    <source>
        <dbReference type="EMBL" id="MFC3572436.1"/>
    </source>
</evidence>
<proteinExistence type="predicted"/>
<dbReference type="Proteomes" id="UP001595701">
    <property type="component" value="Unassembled WGS sequence"/>
</dbReference>
<sequence>MRRRVVAAGPLLLRQGRVWRGGSGWTYIHHEWLRKQRFTDADTQFAFDKGWKRSWH</sequence>
<dbReference type="RefSeq" id="WP_310772493.1">
    <property type="nucleotide sequence ID" value="NZ_JBHRWR010000002.1"/>
</dbReference>
<gene>
    <name evidence="1" type="ORF">ACFOZ0_03880</name>
</gene>
<evidence type="ECO:0000313" key="2">
    <source>
        <dbReference type="Proteomes" id="UP001595701"/>
    </source>
</evidence>
<dbReference type="EMBL" id="JBHRWR010000002">
    <property type="protein sequence ID" value="MFC3572436.1"/>
    <property type="molecule type" value="Genomic_DNA"/>
</dbReference>
<protein>
    <submittedName>
        <fullName evidence="1">Uncharacterized protein</fullName>
    </submittedName>
</protein>
<keyword evidence="2" id="KW-1185">Reference proteome</keyword>
<reference evidence="2" key="1">
    <citation type="journal article" date="2019" name="Int. J. Syst. Evol. Microbiol.">
        <title>The Global Catalogue of Microorganisms (GCM) 10K type strain sequencing project: providing services to taxonomists for standard genome sequencing and annotation.</title>
        <authorList>
            <consortium name="The Broad Institute Genomics Platform"/>
            <consortium name="The Broad Institute Genome Sequencing Center for Infectious Disease"/>
            <person name="Wu L."/>
            <person name="Ma J."/>
        </authorList>
    </citation>
    <scope>NUCLEOTIDE SEQUENCE [LARGE SCALE GENOMIC DNA]</scope>
    <source>
        <strain evidence="2">CGMCC 4.7035</strain>
    </source>
</reference>
<organism evidence="1 2">
    <name type="scientific">Streptomyces yaanensis</name>
    <dbReference type="NCBI Taxonomy" id="1142239"/>
    <lineage>
        <taxon>Bacteria</taxon>
        <taxon>Bacillati</taxon>
        <taxon>Actinomycetota</taxon>
        <taxon>Actinomycetes</taxon>
        <taxon>Kitasatosporales</taxon>
        <taxon>Streptomycetaceae</taxon>
        <taxon>Streptomyces</taxon>
    </lineage>
</organism>
<accession>A0ABV7S837</accession>